<evidence type="ECO:0000256" key="2">
    <source>
        <dbReference type="ARBA" id="ARBA00022670"/>
    </source>
</evidence>
<feature type="domain" description="Metalloprotease TldD/E N-terminal" evidence="5">
    <location>
        <begin position="45"/>
        <end position="109"/>
    </location>
</feature>
<dbReference type="GO" id="GO:0008237">
    <property type="term" value="F:metallopeptidase activity"/>
    <property type="evidence" value="ECO:0007669"/>
    <property type="project" value="UniProtKB-KW"/>
</dbReference>
<dbReference type="InterPro" id="IPR025502">
    <property type="entry name" value="TldD"/>
</dbReference>
<organism evidence="8 9">
    <name type="scientific">Candidatus Profftella armatura</name>
    <name type="common">Diaphorina cf. continua</name>
    <dbReference type="NCBI Taxonomy" id="2661583"/>
    <lineage>
        <taxon>Bacteria</taxon>
        <taxon>Pseudomonadati</taxon>
        <taxon>Pseudomonadota</taxon>
        <taxon>Betaproteobacteria</taxon>
        <taxon>Candidatus Profftella</taxon>
    </lineage>
</organism>
<dbReference type="Proteomes" id="UP000595708">
    <property type="component" value="Chromosome"/>
</dbReference>
<evidence type="ECO:0000259" key="7">
    <source>
        <dbReference type="Pfam" id="PF19290"/>
    </source>
</evidence>
<dbReference type="Pfam" id="PF19290">
    <property type="entry name" value="PmbA_TldD_2nd"/>
    <property type="match status" value="1"/>
</dbReference>
<evidence type="ECO:0000256" key="3">
    <source>
        <dbReference type="ARBA" id="ARBA00022801"/>
    </source>
</evidence>
<dbReference type="AlphaFoldDB" id="A0A7R6VYU9"/>
<dbReference type="SUPFAM" id="SSF111283">
    <property type="entry name" value="Putative modulator of DNA gyrase, PmbA/TldD"/>
    <property type="match status" value="1"/>
</dbReference>
<comment type="similarity">
    <text evidence="1">Belongs to the peptidase U62 family.</text>
</comment>
<accession>A0A7R6VYU9</accession>
<keyword evidence="4 8" id="KW-0482">Metalloprotease</keyword>
<dbReference type="EMBL" id="AP023215">
    <property type="protein sequence ID" value="BCG49712.1"/>
    <property type="molecule type" value="Genomic_DNA"/>
</dbReference>
<dbReference type="RefSeq" id="WP_425305466.1">
    <property type="nucleotide sequence ID" value="NZ_AP023215.1"/>
</dbReference>
<evidence type="ECO:0000313" key="8">
    <source>
        <dbReference type="EMBL" id="BCG49712.1"/>
    </source>
</evidence>
<evidence type="ECO:0000256" key="1">
    <source>
        <dbReference type="ARBA" id="ARBA00005836"/>
    </source>
</evidence>
<sequence length="487" mass="53405">MINIIEKNINPLHIARNILLEPFDLDEKILLKMLGNMFKNKVDYADFYFQFTKNENWILEEGIVKTGNFSINQGVGIRAVSGDKIAFSYSDEISKNTLINAVKSTRAIANQGNGKIKIINNIKKIKTHSLYESINPISSINIREKIKLLEDVERIARLKDPRVIKVIANLSGEYDVILITRNDGLIVADIRPLVQLFVTIIVEQNGRKEIGNSGCGGRYNYNYFTDIILEKCVSNSVNSALINLEAKPAPAGIMKVVLGPGWPGILLHEAIGHGLEGDFNRKGSSTFSNCIGKCIASKEITVVDDGTIANRRGSINIDDEGTPTQCTTLIENGILKGYMQDIMNARLMNMSITGNARRESFAHMPIPRMTNTYMLNGKFHPEEIITSVENGLYATNFSGGQVDITNGKFVFSASEAYIIKNGKITYPIKGATLIGNGPNILKKVSMIGNDMKLDPGIGVCGKYGQIVPVGVGQPTLKIDSMTVGGTN</sequence>
<evidence type="ECO:0000259" key="5">
    <source>
        <dbReference type="Pfam" id="PF01523"/>
    </source>
</evidence>
<dbReference type="PANTHER" id="PTHR30624:SF4">
    <property type="entry name" value="METALLOPROTEASE TLDD"/>
    <property type="match status" value="1"/>
</dbReference>
<proteinExistence type="inferred from homology"/>
<evidence type="ECO:0000259" key="6">
    <source>
        <dbReference type="Pfam" id="PF19289"/>
    </source>
</evidence>
<keyword evidence="3" id="KW-0378">Hydrolase</keyword>
<protein>
    <submittedName>
        <fullName evidence="8">Metalloprotease TldD</fullName>
    </submittedName>
</protein>
<gene>
    <name evidence="8" type="primary">tldD</name>
    <name evidence="8" type="ORF">PADco_2920</name>
</gene>
<keyword evidence="9" id="KW-1185">Reference proteome</keyword>
<dbReference type="KEGG" id="parm:PADco_2920"/>
<dbReference type="GO" id="GO:0005829">
    <property type="term" value="C:cytosol"/>
    <property type="evidence" value="ECO:0007669"/>
    <property type="project" value="TreeGrafter"/>
</dbReference>
<dbReference type="PIRSF" id="PIRSF004919">
    <property type="entry name" value="TldD"/>
    <property type="match status" value="1"/>
</dbReference>
<evidence type="ECO:0000256" key="4">
    <source>
        <dbReference type="ARBA" id="ARBA00023049"/>
    </source>
</evidence>
<dbReference type="InterPro" id="IPR035068">
    <property type="entry name" value="TldD/PmbA_N"/>
</dbReference>
<dbReference type="Pfam" id="PF19289">
    <property type="entry name" value="PmbA_TldD_3rd"/>
    <property type="match status" value="1"/>
</dbReference>
<feature type="domain" description="Metalloprotease TldD/E C-terminal" evidence="6">
    <location>
        <begin position="252"/>
        <end position="485"/>
    </location>
</feature>
<feature type="domain" description="Metalloprotease TldD/E central" evidence="7">
    <location>
        <begin position="136"/>
        <end position="244"/>
    </location>
</feature>
<dbReference type="InterPro" id="IPR045569">
    <property type="entry name" value="Metalloprtase-TldD/E_C"/>
</dbReference>
<dbReference type="InterPro" id="IPR051463">
    <property type="entry name" value="Peptidase_U62_metallo"/>
</dbReference>
<dbReference type="InterPro" id="IPR036059">
    <property type="entry name" value="TldD/PmbA_sf"/>
</dbReference>
<name>A0A7R6VYU9_9PROT</name>
<dbReference type="GO" id="GO:0006508">
    <property type="term" value="P:proteolysis"/>
    <property type="evidence" value="ECO:0007669"/>
    <property type="project" value="UniProtKB-KW"/>
</dbReference>
<dbReference type="Gene3D" id="3.30.2290.10">
    <property type="entry name" value="PmbA/TldD superfamily"/>
    <property type="match status" value="1"/>
</dbReference>
<dbReference type="PANTHER" id="PTHR30624">
    <property type="entry name" value="UNCHARACTERIZED PROTEIN TLDD AND PMBA"/>
    <property type="match status" value="1"/>
</dbReference>
<dbReference type="Pfam" id="PF01523">
    <property type="entry name" value="PmbA_TldD_1st"/>
    <property type="match status" value="1"/>
</dbReference>
<dbReference type="NCBIfam" id="NF008006">
    <property type="entry name" value="PRK10735.1"/>
    <property type="match status" value="1"/>
</dbReference>
<dbReference type="InterPro" id="IPR045570">
    <property type="entry name" value="Metalloprtase-TldD/E_cen_dom"/>
</dbReference>
<dbReference type="InterPro" id="IPR002510">
    <property type="entry name" value="Metalloprtase-TldD/E_N"/>
</dbReference>
<evidence type="ECO:0000313" key="9">
    <source>
        <dbReference type="Proteomes" id="UP000595708"/>
    </source>
</evidence>
<reference evidence="8 9" key="1">
    <citation type="journal article" date="2020" name="Genome Biol. Evol.">
        <title>Comparative Genomics Underlines Multiple Roles of Profftella, an Obligate Symbiont of Psyllids: Providing Toxins, Vitamins, and Carotenoids.</title>
        <authorList>
            <person name="Nakabachi A."/>
            <person name="Piel J."/>
            <person name="Malenovsky I."/>
            <person name="Hirose Y."/>
        </authorList>
    </citation>
    <scope>NUCLEOTIDE SEQUENCE [LARGE SCALE GENOMIC DNA]</scope>
    <source>
        <strain evidence="8 9">Dco</strain>
    </source>
</reference>
<keyword evidence="2 8" id="KW-0645">Protease</keyword>